<gene>
    <name evidence="1" type="ORF">A19Y_2741</name>
</gene>
<dbReference type="Proteomes" id="UP000027395">
    <property type="component" value="Chromosome"/>
</dbReference>
<organism evidence="1 2">
    <name type="scientific">Planktothrix agardhii (strain NIVA-CYA 126/8)</name>
    <dbReference type="NCBI Taxonomy" id="388467"/>
    <lineage>
        <taxon>Bacteria</taxon>
        <taxon>Bacillati</taxon>
        <taxon>Cyanobacteriota</taxon>
        <taxon>Cyanophyceae</taxon>
        <taxon>Oscillatoriophycideae</taxon>
        <taxon>Oscillatoriales</taxon>
        <taxon>Microcoleaceae</taxon>
        <taxon>Planktothrix</taxon>
    </lineage>
</organism>
<dbReference type="EMBL" id="CM002803">
    <property type="protein sequence ID" value="KEI67622.1"/>
    <property type="molecule type" value="Genomic_DNA"/>
</dbReference>
<dbReference type="HOGENOM" id="CLU_1193991_0_0_3"/>
<dbReference type="AlphaFoldDB" id="A0A073CI73"/>
<accession>A0A073CI73</accession>
<evidence type="ECO:0000313" key="2">
    <source>
        <dbReference type="Proteomes" id="UP000027395"/>
    </source>
</evidence>
<dbReference type="RefSeq" id="WP_042154772.1">
    <property type="nucleotide sequence ID" value="NZ_CM002803.1"/>
</dbReference>
<evidence type="ECO:0000313" key="1">
    <source>
        <dbReference type="EMBL" id="KEI67622.1"/>
    </source>
</evidence>
<proteinExistence type="predicted"/>
<name>A0A073CI73_PLAA1</name>
<evidence type="ECO:0008006" key="3">
    <source>
        <dbReference type="Google" id="ProtNLM"/>
    </source>
</evidence>
<dbReference type="eggNOG" id="ENOG50342KP">
    <property type="taxonomic scope" value="Bacteria"/>
</dbReference>
<reference evidence="1 2" key="1">
    <citation type="journal article" date="2014" name="Appl. Environ. Microbiol.">
        <title>Elucidation of insertion elements encoded on plasmids and in vitro construction of shuttle vectors from the toxic cyanobacterium Planktothrix.</title>
        <authorList>
            <person name="Christiansen G."/>
            <person name="Goesmann A."/>
            <person name="Kurmayer R."/>
        </authorList>
    </citation>
    <scope>NUCLEOTIDE SEQUENCE [LARGE SCALE GENOMIC DNA]</scope>
    <source>
        <strain evidence="1 2">NIVA-CYA 126/8</strain>
    </source>
</reference>
<dbReference type="PATRIC" id="fig|388467.6.peg.2691"/>
<sequence>MKKFYCIEPDLCMSQPELIIQSSKDIVLPKYLYTQLIYLKNGNFANATTTATQILDVLEAETHSNDLIFRNLNNGIIYFINEKIYGDQLNILNIPLDNNNLLDCYLLSSLHLAEILESQIVFLASSPELRRKCHSLNMEIMVVEELFVGGETWFKPELFLPLQESTVQQEVTVPEMTQQEYNNRESTINNIAEIPFVITEPESPKDNSLPSIEWRDIPMPPKPNNIQWVDIV</sequence>
<keyword evidence="2" id="KW-1185">Reference proteome</keyword>
<protein>
    <recommendedName>
        <fullName evidence="3">PIN domain-containing protein</fullName>
    </recommendedName>
</protein>